<dbReference type="EMBL" id="GBXM01007244">
    <property type="protein sequence ID" value="JAI01334.1"/>
    <property type="molecule type" value="Transcribed_RNA"/>
</dbReference>
<accession>A0A0E9XI25</accession>
<dbReference type="AlphaFoldDB" id="A0A0E9XI25"/>
<reference evidence="1" key="2">
    <citation type="journal article" date="2015" name="Fish Shellfish Immunol.">
        <title>Early steps in the European eel (Anguilla anguilla)-Vibrio vulnificus interaction in the gills: Role of the RtxA13 toxin.</title>
        <authorList>
            <person name="Callol A."/>
            <person name="Pajuelo D."/>
            <person name="Ebbesson L."/>
            <person name="Teles M."/>
            <person name="MacKenzie S."/>
            <person name="Amaro C."/>
        </authorList>
    </citation>
    <scope>NUCLEOTIDE SEQUENCE</scope>
</reference>
<proteinExistence type="predicted"/>
<organism evidence="1">
    <name type="scientific">Anguilla anguilla</name>
    <name type="common">European freshwater eel</name>
    <name type="synonym">Muraena anguilla</name>
    <dbReference type="NCBI Taxonomy" id="7936"/>
    <lineage>
        <taxon>Eukaryota</taxon>
        <taxon>Metazoa</taxon>
        <taxon>Chordata</taxon>
        <taxon>Craniata</taxon>
        <taxon>Vertebrata</taxon>
        <taxon>Euteleostomi</taxon>
        <taxon>Actinopterygii</taxon>
        <taxon>Neopterygii</taxon>
        <taxon>Teleostei</taxon>
        <taxon>Anguilliformes</taxon>
        <taxon>Anguillidae</taxon>
        <taxon>Anguilla</taxon>
    </lineage>
</organism>
<sequence>MGVSVWGSTGLVRPWVSESSPGRPQYPLGFLDVSNKVISLDWCSGSSESRSTARETEPRHYSDPYLTVMPPCEHAQYCSTSCSPSPHPPSSRLQYIPGLGSFCSWRADAF</sequence>
<name>A0A0E9XI25_ANGAN</name>
<evidence type="ECO:0000313" key="1">
    <source>
        <dbReference type="EMBL" id="JAI01334.1"/>
    </source>
</evidence>
<protein>
    <submittedName>
        <fullName evidence="1">Uncharacterized protein</fullName>
    </submittedName>
</protein>
<reference evidence="1" key="1">
    <citation type="submission" date="2014-11" db="EMBL/GenBank/DDBJ databases">
        <authorList>
            <person name="Amaro Gonzalez C."/>
        </authorList>
    </citation>
    <scope>NUCLEOTIDE SEQUENCE</scope>
</reference>